<evidence type="ECO:0000256" key="11">
    <source>
        <dbReference type="ARBA" id="ARBA00067011"/>
    </source>
</evidence>
<dbReference type="InterPro" id="IPR033412">
    <property type="entry name" value="PFOR_II"/>
</dbReference>
<evidence type="ECO:0000256" key="5">
    <source>
        <dbReference type="ARBA" id="ARBA00022982"/>
    </source>
</evidence>
<dbReference type="Pfam" id="PF10371">
    <property type="entry name" value="EKR"/>
    <property type="match status" value="1"/>
</dbReference>
<dbReference type="InterPro" id="IPR017896">
    <property type="entry name" value="4Fe4S_Fe-S-bd"/>
</dbReference>
<dbReference type="InterPro" id="IPR017900">
    <property type="entry name" value="4Fe4S_Fe_S_CS"/>
</dbReference>
<keyword evidence="16" id="KW-0670">Pyruvate</keyword>
<dbReference type="PROSITE" id="PS00198">
    <property type="entry name" value="4FE4S_FER_1"/>
    <property type="match status" value="1"/>
</dbReference>
<dbReference type="FunFam" id="3.40.50.970:FF:000041">
    <property type="entry name" value="Pyruvate:ferredoxin (Flavodoxin) oxidoreductase"/>
    <property type="match status" value="1"/>
</dbReference>
<dbReference type="InterPro" id="IPR029061">
    <property type="entry name" value="THDP-binding"/>
</dbReference>
<feature type="region of interest" description="Disordered" evidence="14">
    <location>
        <begin position="2522"/>
        <end position="2565"/>
    </location>
</feature>
<dbReference type="InterPro" id="IPR002880">
    <property type="entry name" value="Pyrv_Fd/Flavodoxin_OxRdtase_N"/>
</dbReference>
<dbReference type="EC" id="1.2.1.51" evidence="11"/>
<evidence type="ECO:0000256" key="7">
    <source>
        <dbReference type="ARBA" id="ARBA00023004"/>
    </source>
</evidence>
<dbReference type="SUPFAM" id="SSF53323">
    <property type="entry name" value="Pyruvate-ferredoxin oxidoreductase, PFOR, domain III"/>
    <property type="match status" value="1"/>
</dbReference>
<evidence type="ECO:0000256" key="4">
    <source>
        <dbReference type="ARBA" id="ARBA00022723"/>
    </source>
</evidence>
<evidence type="ECO:0000313" key="16">
    <source>
        <dbReference type="EMBL" id="PRW44392.1"/>
    </source>
</evidence>
<dbReference type="FunFam" id="3.40.920.10:FF:000001">
    <property type="entry name" value="Pyruvate:ferredoxin (Flavodoxin) oxidoreductase"/>
    <property type="match status" value="1"/>
</dbReference>
<evidence type="ECO:0000256" key="10">
    <source>
        <dbReference type="ARBA" id="ARBA00061065"/>
    </source>
</evidence>
<feature type="compositionally biased region" description="Acidic residues" evidence="14">
    <location>
        <begin position="348"/>
        <end position="358"/>
    </location>
</feature>
<feature type="compositionally biased region" description="Low complexity" evidence="14">
    <location>
        <begin position="2543"/>
        <end position="2565"/>
    </location>
</feature>
<feature type="compositionally biased region" description="Polar residues" evidence="14">
    <location>
        <begin position="1713"/>
        <end position="1726"/>
    </location>
</feature>
<comment type="subcellular location">
    <subcellularLocation>
        <location evidence="1">Cytoplasm</location>
        <location evidence="1">Cytoskeleton</location>
        <location evidence="1">Cilium axoneme</location>
    </subcellularLocation>
</comment>
<dbReference type="Gene3D" id="3.40.920.10">
    <property type="entry name" value="Pyruvate-ferredoxin oxidoreductase, PFOR, domain III"/>
    <property type="match status" value="1"/>
</dbReference>
<dbReference type="SUPFAM" id="SSF81383">
    <property type="entry name" value="F-box domain"/>
    <property type="match status" value="1"/>
</dbReference>
<dbReference type="Pfam" id="PF17147">
    <property type="entry name" value="PFOR_II"/>
    <property type="match status" value="1"/>
</dbReference>
<dbReference type="SUPFAM" id="SSF52518">
    <property type="entry name" value="Thiamin diphosphate-binding fold (THDP-binding)"/>
    <property type="match status" value="2"/>
</dbReference>
<organism evidence="16 17">
    <name type="scientific">Chlorella sorokiniana</name>
    <name type="common">Freshwater green alga</name>
    <dbReference type="NCBI Taxonomy" id="3076"/>
    <lineage>
        <taxon>Eukaryota</taxon>
        <taxon>Viridiplantae</taxon>
        <taxon>Chlorophyta</taxon>
        <taxon>core chlorophytes</taxon>
        <taxon>Trebouxiophyceae</taxon>
        <taxon>Chlorellales</taxon>
        <taxon>Chlorellaceae</taxon>
        <taxon>Chlorella clade</taxon>
        <taxon>Chlorella</taxon>
    </lineage>
</organism>
<evidence type="ECO:0000256" key="12">
    <source>
        <dbReference type="ARBA" id="ARBA00076877"/>
    </source>
</evidence>
<feature type="compositionally biased region" description="Low complexity" evidence="14">
    <location>
        <begin position="473"/>
        <end position="483"/>
    </location>
</feature>
<dbReference type="PANTHER" id="PTHR32154:SF0">
    <property type="entry name" value="PYRUVATE-FLAVODOXIN OXIDOREDUCTASE-RELATED"/>
    <property type="match status" value="1"/>
</dbReference>
<feature type="domain" description="4Fe-4S ferredoxin-type" evidence="15">
    <location>
        <begin position="1260"/>
        <end position="1289"/>
    </location>
</feature>
<dbReference type="PROSITE" id="PS51379">
    <property type="entry name" value="4FE4S_FER_2"/>
    <property type="match status" value="2"/>
</dbReference>
<sequence length="2819" mass="301256">MLSQEDGGPPPWGSAPREVLQLIFERLPLRDRCQTVGGVSSWWRQVSLEAYLLPDLNLNCLPLFAQRTRSLPDFYPQRNSFIAWLLPRRNTIRRLSLTAERWEDDSQAVYLRMAVADLLAGNLECLRLVCTDSGQTTSAFLRGGKRLRELQLDFWGRSNSLPRAMADCTQLTKLSVQCSSGLEHYKALGALRSLKDLSVVDCDWPRIPDELLQLGLTRLHLRFADFADGRWFPNDAGRLASSLRVLELPGCQISALPEELCQLSGLTRLALDRNYLRELPASLARLQGLEELSCEGCASLRELPASLAASLPLRSLNLLHTGVLRLPVAYGVRLAVHSGSSTTTTTAVEEDSMGEADMADAPATPGSSSRSSSGDAIEAASVAAAAAASSYLRQLTELRWGVAEWEAGAGNGSGSAAARRWVGAGGTVAAGADPLPDLSPLLQAGSLRVLQLAHVPATAEPQRRGALPTTCNAAPAPGPADKPAQQRDVAAKAVAAPPAPTAAPAKPSKTVRYAPLDGNEAVSRIAYAVSDVSFIYPITPATPMGEHVDVWAAQGRKNLFGNVMHVTEMESEAGVAGALHGALAAGSLATTFTSSQGLLLMIPNMYKISGELMPCVLHVAARALAQHALSIFGDHQDAMAVRQTGWSMISSCSVQEAQDLALVSHLATLAGSVPIVHFFDGFRTSHEINKVEVIEPEDIRPLLDELAPAIAAHHARALNPAHPHQRGTAQGPDVYMQALEAANPYHMAMPGIVQAAMDKVAAVTGRQYRLFDYVGHPEAENVTVAMGSGCEVLESAVKNLTAEGKKVGLLKVRLFRPWSAEHMLAALPKSVKRIAVMDRTKEHGSGAEPLLLDVATTLQRKRRHVDCVVGGRYGLASKDFTPAMALAVYENLMQPRIEDVRDNFCIGIVDDVTFTSLSYGAEPETLPEGITECKFWGMGSDGTVGANKEAVKIIASQEGMFAQAYFSYDAHKSGGVTVSHLRFGPKPIHAPFLVDMAHYIGVHQEVYFSKFDTLAGLRPGGTVLVNAKWKSFEEMEKHMHPMTRSRIAQLRPKLYCLDAGAVAEEVGLGRRVNMVMQSAFFALSGVMSMDKAIPLLKESIKKAYGKKGDKIVNMNWAAVDKALERLVPIEIPAGWGKDEARVGAADHMAATTGSRTAAEFLNNVVRPMLAMEGDKLPVSVFPPGGVFPPGTTDIEKRSIATRVPEWDSTNCTQCNICSFVCPHAAIRPVLATPEELVGAPAGFQAVPIKGGGPALKGMQYRIQVSPMDCTGCDLCVHACPDKCLTGKPLATMQQQESPNWDFYRSLPARGDLFSKETVRGSQFQQPLMEFSGACEGCGETPYVKLLTQMFGTRMLVANATGCSSIWGGSAPANPYTCNSEGFGPAWANSLFEDNAQFGFGIAMGLKQRRDALEAAAKVVIEQGAGSEALRKALADWMPVKDNGAIAGAAAKEVTKALEELGSDGHLATTDTASAQGALTFIRNNTDCLDKPSVWIVGGDGWAYDIGYAGVDHVLSTGEDVNVLVLDTEEYSNTGGQKSKASPLGAVVQFAAGGKTRPKKELALMMMQAYPDVYVASVSLEANYNQVVKALAEAEAHPGPSLVIAYSPCAMHGIANMGASASNAKLAVDSGYWPLYRYRPGHSAGEGQLVLDSKKIKGELEEFLKLENRFMVLQRKDPETAKALHDLMDTDIKLRHERLVAMSKKPVVEGEQAPSRTPGRSTNSGSAGQRVLHHEARAPEEDARQAQQAQQGQQRAGQQDDAQRAQQVQQGGAQQGQQRAGQEGGAQQAQQAQQGQQEPRALRRGAVPPAGDRGGPGAPRTAREAALLLSGQDRSRAQLVTPALLGKFATTAALSEAPDVALKTLLNRSSQLLPLDLRDMQVFLLTNDCAVGSGLALLDLASAYRFARHAVHRWRAMARDMLRRAADMWAHIRAVGEDSPEAARVVRIARRQVAAWLHGMLEALPGLFNSLLDVGVDSAWAVSLGHLAEQLERSAEAATPLDYMAMELDLTWTEQCDPLSPTAGGTVNFTIRELWNGMSPLVGVTHQAELSTTAAYMAPSANLPPVVQNVMQTQLAFVACIALEAGCNVLVRCGGTEVVRLLTGRGMHSEPMALATAAAAQAVQAAQLFERLQEEHRSAQAVVAAGGPAAAAAAAGSPSEQQLLTAQQQAAAAAAAAAAARQQAVVVPLDGTVLGDLLNEPEHAAMKPLVEMGMSGHPVHIAHPCKYYQVLDKVPQLVAVMVGTVATVTAPAAARHLGVPWATAWRRVFSTVAGVQTTAHRSDPSCFGHQPLLQGDAAIAATGELREGNLAAARKPTGALCANFGDPVAAVQQQKAELARRNAELAHRAAEAEGRARNLRGVLDAVAVDPDFRQAHPQAAAAATAAATGSQAAFNVLLQQQPAASLAPAGGAVRGIQEAGMHMATSRSRGAQPGGHSSQPRSGSRGQQRSGGQAGYQRSRQELEALLAEKEALWAEAEAEAEAEELRQERAKDEQVEGYFSQLKGLLAKLLHMHEENAATLAAAEQPEQPGMDVSGSVGGNGGSTAAASGSSGAGLPSAPARPATAPTDELARLLQKQAQLLKEATVVQDNIESAAEFPRMTPRPPRDPKQKLVFLPGQSTPYGVRQQENGQYRGQINVRGTLHYGDPYDEPEEAQLESHLLFKAAGRRPDQRTAGQFRLTAAHEAWVEQAGSLEAVQAALLVKQIPQAGKQGQVGVGYSPVHRVDGSTVYRTQLNANDTTYTLLTVEDEATAMRLYDSCVAVFRRAKLEMGAPLEETVPRKMTATNQPLECQVVKVLSRVCRNYAERREEQGKGKGKKK</sequence>
<dbReference type="InterPro" id="IPR011895">
    <property type="entry name" value="Pyrv_flavodox_OxRed"/>
</dbReference>
<evidence type="ECO:0000256" key="6">
    <source>
        <dbReference type="ARBA" id="ARBA00023002"/>
    </source>
</evidence>
<dbReference type="Pfam" id="PF01855">
    <property type="entry name" value="POR_N"/>
    <property type="match status" value="1"/>
</dbReference>
<dbReference type="GO" id="GO:0050243">
    <property type="term" value="F:pyruvate dehydrogenase (NADP+) activity"/>
    <property type="evidence" value="ECO:0007669"/>
    <property type="project" value="UniProtKB-EC"/>
</dbReference>
<dbReference type="PANTHER" id="PTHR32154">
    <property type="entry name" value="PYRUVATE-FLAVODOXIN OXIDOREDUCTASE-RELATED"/>
    <property type="match status" value="1"/>
</dbReference>
<dbReference type="GO" id="GO:0051539">
    <property type="term" value="F:4 iron, 4 sulfur cluster binding"/>
    <property type="evidence" value="ECO:0007669"/>
    <property type="project" value="UniProtKB-KW"/>
</dbReference>
<keyword evidence="4" id="KW-0479">Metal-binding</keyword>
<dbReference type="GO" id="GO:0006979">
    <property type="term" value="P:response to oxidative stress"/>
    <property type="evidence" value="ECO:0007669"/>
    <property type="project" value="TreeGrafter"/>
</dbReference>
<dbReference type="Gene3D" id="3.30.70.20">
    <property type="match status" value="1"/>
</dbReference>
<evidence type="ECO:0000259" key="15">
    <source>
        <dbReference type="PROSITE" id="PS51379"/>
    </source>
</evidence>
<keyword evidence="7" id="KW-0408">Iron</keyword>
<evidence type="ECO:0000256" key="8">
    <source>
        <dbReference type="ARBA" id="ARBA00023014"/>
    </source>
</evidence>
<dbReference type="SMART" id="SM00890">
    <property type="entry name" value="EKR"/>
    <property type="match status" value="1"/>
</dbReference>
<keyword evidence="13" id="KW-0175">Coiled coil</keyword>
<dbReference type="EMBL" id="LHPG02000013">
    <property type="protein sequence ID" value="PRW44392.1"/>
    <property type="molecule type" value="Genomic_DNA"/>
</dbReference>
<dbReference type="FunFam" id="3.40.50.970:FF:000012">
    <property type="entry name" value="Pyruvate:ferredoxin (Flavodoxin) oxidoreductase"/>
    <property type="match status" value="1"/>
</dbReference>
<dbReference type="SUPFAM" id="SSF54862">
    <property type="entry name" value="4Fe-4S ferredoxins"/>
    <property type="match status" value="1"/>
</dbReference>
<dbReference type="SUPFAM" id="SSF52922">
    <property type="entry name" value="TK C-terminal domain-like"/>
    <property type="match status" value="1"/>
</dbReference>
<keyword evidence="6" id="KW-0560">Oxidoreductase</keyword>
<accession>A0A2P6TJX3</accession>
<reference evidence="16 17" key="1">
    <citation type="journal article" date="2018" name="Plant J.">
        <title>Genome sequences of Chlorella sorokiniana UTEX 1602 and Micractinium conductrix SAG 241.80: implications to maltose excretion by a green alga.</title>
        <authorList>
            <person name="Arriola M.B."/>
            <person name="Velmurugan N."/>
            <person name="Zhang Y."/>
            <person name="Plunkett M.H."/>
            <person name="Hondzo H."/>
            <person name="Barney B.M."/>
        </authorList>
    </citation>
    <scope>NUCLEOTIDE SEQUENCE [LARGE SCALE GENOMIC DNA]</scope>
    <source>
        <strain evidence="17">UTEX 1602</strain>
    </source>
</reference>
<dbReference type="FunFam" id="3.30.70.20:FF:000022">
    <property type="entry name" value="Pyruvate:ferredoxin (Flavodoxin) oxidoreductase"/>
    <property type="match status" value="1"/>
</dbReference>
<dbReference type="GO" id="GO:0005506">
    <property type="term" value="F:iron ion binding"/>
    <property type="evidence" value="ECO:0007669"/>
    <property type="project" value="InterPro"/>
</dbReference>
<keyword evidence="5" id="KW-0249">Electron transport</keyword>
<dbReference type="CDD" id="cd09917">
    <property type="entry name" value="F-box_SF"/>
    <property type="match status" value="1"/>
</dbReference>
<dbReference type="FunFam" id="3.40.50.920:FF:000007">
    <property type="entry name" value="Pyruvate:ferredoxin (Flavodoxin) oxidoreductase"/>
    <property type="match status" value="1"/>
</dbReference>
<keyword evidence="2" id="KW-0813">Transport</keyword>
<dbReference type="InterPro" id="IPR032675">
    <property type="entry name" value="LRR_dom_sf"/>
</dbReference>
<name>A0A2P6TJX3_CHLSO</name>
<dbReference type="CDD" id="cd07034">
    <property type="entry name" value="TPP_PYR_PFOR_IOR-alpha_like"/>
    <property type="match status" value="1"/>
</dbReference>
<feature type="coiled-coil region" evidence="13">
    <location>
        <begin position="2459"/>
        <end position="2495"/>
    </location>
</feature>
<dbReference type="InterPro" id="IPR019456">
    <property type="entry name" value="Pyrv-flavodox_OxRtase_EKR"/>
</dbReference>
<protein>
    <recommendedName>
        <fullName evidence="11">pyruvate dehydrogenase (NADP(+))</fullName>
        <ecNumber evidence="11">1.2.1.51</ecNumber>
    </recommendedName>
    <alternativeName>
        <fullName evidence="12">Pyruvate:NADP(+) oxidoreductase</fullName>
    </alternativeName>
</protein>
<dbReference type="Gene3D" id="3.40.50.920">
    <property type="match status" value="1"/>
</dbReference>
<dbReference type="Proteomes" id="UP000239899">
    <property type="component" value="Unassembled WGS sequence"/>
</dbReference>
<feature type="compositionally biased region" description="Low complexity" evidence="14">
    <location>
        <begin position="491"/>
        <end position="507"/>
    </location>
</feature>
<dbReference type="GO" id="GO:0022900">
    <property type="term" value="P:electron transport chain"/>
    <property type="evidence" value="ECO:0007669"/>
    <property type="project" value="InterPro"/>
</dbReference>
<dbReference type="Gene3D" id="4.10.780.10">
    <property type="entry name" value="Pyruvate-flavodoxin oxidoreductase, EKR domain"/>
    <property type="match status" value="1"/>
</dbReference>
<dbReference type="Gene3D" id="3.80.10.10">
    <property type="entry name" value="Ribonuclease Inhibitor"/>
    <property type="match status" value="1"/>
</dbReference>
<feature type="compositionally biased region" description="Low complexity" evidence="14">
    <location>
        <begin position="2433"/>
        <end position="2457"/>
    </location>
</feature>
<feature type="region of interest" description="Disordered" evidence="14">
    <location>
        <begin position="341"/>
        <end position="374"/>
    </location>
</feature>
<dbReference type="OrthoDB" id="1688044at2759"/>
<proteinExistence type="inferred from homology"/>
<feature type="region of interest" description="Disordered" evidence="14">
    <location>
        <begin position="1702"/>
        <end position="1820"/>
    </location>
</feature>
<keyword evidence="8" id="KW-0411">Iron-sulfur</keyword>
<dbReference type="Gene3D" id="3.40.50.970">
    <property type="match status" value="2"/>
</dbReference>
<evidence type="ECO:0000256" key="3">
    <source>
        <dbReference type="ARBA" id="ARBA00022485"/>
    </source>
</evidence>
<comment type="catalytic activity">
    <reaction evidence="9">
        <text>pyruvate + NADP(+) + CoA = acetyl-CoA + CO2 + NADPH</text>
        <dbReference type="Rhea" id="RHEA:17425"/>
        <dbReference type="ChEBI" id="CHEBI:15361"/>
        <dbReference type="ChEBI" id="CHEBI:16526"/>
        <dbReference type="ChEBI" id="CHEBI:57287"/>
        <dbReference type="ChEBI" id="CHEBI:57288"/>
        <dbReference type="ChEBI" id="CHEBI:57783"/>
        <dbReference type="ChEBI" id="CHEBI:58349"/>
        <dbReference type="EC" id="1.2.1.51"/>
    </reaction>
</comment>
<dbReference type="STRING" id="3076.A0A2P6TJX3"/>
<dbReference type="SUPFAM" id="SSF52058">
    <property type="entry name" value="L domain-like"/>
    <property type="match status" value="1"/>
</dbReference>
<comment type="similarity">
    <text evidence="10">In the N-terminal section; belongs to the pyruvate:ferredoxin/flavodoxin oxidoreductase family.</text>
</comment>
<evidence type="ECO:0000313" key="17">
    <source>
        <dbReference type="Proteomes" id="UP000239899"/>
    </source>
</evidence>
<comment type="caution">
    <text evidence="16">The sequence shown here is derived from an EMBL/GenBank/DDBJ whole genome shotgun (WGS) entry which is preliminary data.</text>
</comment>
<dbReference type="NCBIfam" id="TIGR02176">
    <property type="entry name" value="pyruv_ox_red"/>
    <property type="match status" value="1"/>
</dbReference>
<dbReference type="InterPro" id="IPR037112">
    <property type="entry name" value="Pyrv-flavodox_OxR_EKR_sf"/>
</dbReference>
<feature type="region of interest" description="Disordered" evidence="14">
    <location>
        <begin position="2422"/>
        <end position="2457"/>
    </location>
</feature>
<dbReference type="InterPro" id="IPR019752">
    <property type="entry name" value="Pyrv/ketoisovalerate_OxRed_cat"/>
</dbReference>
<evidence type="ECO:0000256" key="2">
    <source>
        <dbReference type="ARBA" id="ARBA00022448"/>
    </source>
</evidence>
<keyword evidence="3" id="KW-0004">4Fe-4S</keyword>
<keyword evidence="17" id="KW-1185">Reference proteome</keyword>
<dbReference type="InterPro" id="IPR050722">
    <property type="entry name" value="Pyruvate:ferred/Flavod_OxRd"/>
</dbReference>
<dbReference type="InterPro" id="IPR036047">
    <property type="entry name" value="F-box-like_dom_sf"/>
</dbReference>
<feature type="compositionally biased region" description="Low complexity" evidence="14">
    <location>
        <begin position="1744"/>
        <end position="1810"/>
    </location>
</feature>
<dbReference type="InterPro" id="IPR002869">
    <property type="entry name" value="Pyrv_flavodox_OxRed_cen"/>
</dbReference>
<feature type="region of interest" description="Disordered" evidence="14">
    <location>
        <begin position="460"/>
        <end position="511"/>
    </location>
</feature>
<evidence type="ECO:0000256" key="1">
    <source>
        <dbReference type="ARBA" id="ARBA00004430"/>
    </source>
</evidence>
<feature type="domain" description="4Fe-4S ferredoxin-type" evidence="15">
    <location>
        <begin position="1202"/>
        <end position="1231"/>
    </location>
</feature>
<dbReference type="Pfam" id="PF01558">
    <property type="entry name" value="POR"/>
    <property type="match status" value="1"/>
</dbReference>
<evidence type="ECO:0000256" key="14">
    <source>
        <dbReference type="SAM" id="MobiDB-lite"/>
    </source>
</evidence>
<evidence type="ECO:0000256" key="9">
    <source>
        <dbReference type="ARBA" id="ARBA00053024"/>
    </source>
</evidence>
<gene>
    <name evidence="16" type="ORF">C2E21_6685</name>
</gene>
<evidence type="ECO:0000256" key="13">
    <source>
        <dbReference type="SAM" id="Coils"/>
    </source>
</evidence>
<feature type="coiled-coil region" evidence="13">
    <location>
        <begin position="2327"/>
        <end position="2354"/>
    </location>
</feature>
<dbReference type="InterPro" id="IPR009014">
    <property type="entry name" value="Transketo_C/PFOR_II"/>
</dbReference>
<dbReference type="GO" id="GO:0005930">
    <property type="term" value="C:axoneme"/>
    <property type="evidence" value="ECO:0007669"/>
    <property type="project" value="UniProtKB-SubCell"/>
</dbReference>
<feature type="compositionally biased region" description="Basic and acidic residues" evidence="14">
    <location>
        <begin position="1731"/>
        <end position="1743"/>
    </location>
</feature>
<dbReference type="Pfam" id="PF12838">
    <property type="entry name" value="Fer4_7"/>
    <property type="match status" value="1"/>
</dbReference>